<dbReference type="PANTHER" id="PTHR36844">
    <property type="entry name" value="PROTEASE PRSW"/>
    <property type="match status" value="1"/>
</dbReference>
<gene>
    <name evidence="3" type="ORF">DA73_0238355</name>
    <name evidence="2" type="ORF">DA73_0400031670</name>
</gene>
<keyword evidence="2" id="KW-0378">Hydrolase</keyword>
<dbReference type="InterPro" id="IPR026898">
    <property type="entry name" value="PrsW"/>
</dbReference>
<dbReference type="OrthoDB" id="153483at2"/>
<accession>A0A0C1QNI1</accession>
<keyword evidence="2" id="KW-0645">Protease</keyword>
<keyword evidence="1" id="KW-0812">Transmembrane</keyword>
<dbReference type="RefSeq" id="WP_038074385.1">
    <property type="nucleotide sequence ID" value="NZ_JHEG04000001.1"/>
</dbReference>
<feature type="transmembrane region" description="Helical" evidence="1">
    <location>
        <begin position="34"/>
        <end position="55"/>
    </location>
</feature>
<name>A0A0C1QNI1_9CYAN</name>
<proteinExistence type="predicted"/>
<keyword evidence="1" id="KW-0472">Membrane</keyword>
<feature type="transmembrane region" description="Helical" evidence="1">
    <location>
        <begin position="64"/>
        <end position="84"/>
    </location>
</feature>
<protein>
    <submittedName>
        <fullName evidence="2">PrsW family intramembrane metalloprotease</fullName>
    </submittedName>
</protein>
<reference evidence="3" key="1">
    <citation type="journal article" date="2015" name="Genome Announc.">
        <title>Draft Genome Sequence of Tolypothrix boutellei Strain VB521301.</title>
        <authorList>
            <person name="Chandrababunaidu M.M."/>
            <person name="Singh D."/>
            <person name="Sen D."/>
            <person name="Bhan S."/>
            <person name="Das S."/>
            <person name="Gupta A."/>
            <person name="Adhikary S.P."/>
            <person name="Tripathy S."/>
        </authorList>
    </citation>
    <scope>NUCLEOTIDE SEQUENCE</scope>
    <source>
        <strain evidence="3">VB521301</strain>
    </source>
</reference>
<dbReference type="AlphaFoldDB" id="A0A0C1QNI1"/>
<organism evidence="3">
    <name type="scientific">Tolypothrix bouteillei VB521301</name>
    <dbReference type="NCBI Taxonomy" id="1479485"/>
    <lineage>
        <taxon>Bacteria</taxon>
        <taxon>Bacillati</taxon>
        <taxon>Cyanobacteriota</taxon>
        <taxon>Cyanophyceae</taxon>
        <taxon>Nostocales</taxon>
        <taxon>Tolypothrichaceae</taxon>
        <taxon>Tolypothrix</taxon>
    </lineage>
</organism>
<feature type="transmembrane region" description="Helical" evidence="1">
    <location>
        <begin position="202"/>
        <end position="220"/>
    </location>
</feature>
<sequence length="264" mass="29234">MAFIRRRWFQIFLSGLVLLYLVEKAVITTNNPNFIPSVILLGSFLVPVTFVTYLYENLPDWEDLLPPMAICFLWGGVAGTVIAGNLEYDVFKALGFLPMLGVGLIEESAKLIFPLMYYLQGRHRSLTAGILLGTASGMGFAALETMGYSFVSLLESKGNLVVLDGVLLARGLFSPAGHAAWTGLVCAVMWRQRNQVGHNTLLNWQVVKAFLTAVLLHALWDIFNSTGRDTSIEFIILEILSLSVAYTSISLLNKQVREAQLPFQ</sequence>
<evidence type="ECO:0000313" key="3">
    <source>
        <dbReference type="EMBL" id="KIE07064.1"/>
    </source>
</evidence>
<dbReference type="GO" id="GO:0008237">
    <property type="term" value="F:metallopeptidase activity"/>
    <property type="evidence" value="ECO:0007669"/>
    <property type="project" value="UniProtKB-KW"/>
</dbReference>
<evidence type="ECO:0000256" key="1">
    <source>
        <dbReference type="SAM" id="Phobius"/>
    </source>
</evidence>
<dbReference type="STRING" id="1479485.DA73_0238355"/>
<comment type="caution">
    <text evidence="3">The sequence shown here is derived from an EMBL/GenBank/DDBJ whole genome shotgun (WGS) entry which is preliminary data.</text>
</comment>
<feature type="transmembrane region" description="Helical" evidence="1">
    <location>
        <begin position="171"/>
        <end position="190"/>
    </location>
</feature>
<evidence type="ECO:0000313" key="4">
    <source>
        <dbReference type="Proteomes" id="UP000029738"/>
    </source>
</evidence>
<keyword evidence="4" id="KW-1185">Reference proteome</keyword>
<dbReference type="Pfam" id="PF13367">
    <property type="entry name" value="PrsW-protease"/>
    <property type="match status" value="1"/>
</dbReference>
<reference evidence="2" key="2">
    <citation type="submission" date="2019-11" db="EMBL/GenBank/DDBJ databases">
        <title>Improved Assembly of Tolypothrix boutellei genome.</title>
        <authorList>
            <person name="Sarangi A.N."/>
            <person name="Mukherjee M."/>
            <person name="Ghosh S."/>
            <person name="Singh D."/>
            <person name="Das A."/>
            <person name="Kant S."/>
            <person name="Prusty A."/>
            <person name="Tripathy S."/>
        </authorList>
    </citation>
    <scope>NUCLEOTIDE SEQUENCE</scope>
    <source>
        <strain evidence="2">VB521301</strain>
    </source>
</reference>
<dbReference type="EMBL" id="JHEG04000001">
    <property type="protein sequence ID" value="KAF3889528.1"/>
    <property type="molecule type" value="Genomic_DNA"/>
</dbReference>
<keyword evidence="1" id="KW-1133">Transmembrane helix</keyword>
<dbReference type="EMBL" id="JHEG02000059">
    <property type="protein sequence ID" value="KIE07064.1"/>
    <property type="molecule type" value="Genomic_DNA"/>
</dbReference>
<feature type="transmembrane region" description="Helical" evidence="1">
    <location>
        <begin position="126"/>
        <end position="151"/>
    </location>
</feature>
<feature type="transmembrane region" description="Helical" evidence="1">
    <location>
        <begin position="232"/>
        <end position="252"/>
    </location>
</feature>
<dbReference type="Proteomes" id="UP000029738">
    <property type="component" value="Unassembled WGS sequence"/>
</dbReference>
<dbReference type="PANTHER" id="PTHR36844:SF1">
    <property type="entry name" value="PROTEASE PRSW"/>
    <property type="match status" value="1"/>
</dbReference>
<keyword evidence="2" id="KW-0482">Metalloprotease</keyword>
<evidence type="ECO:0000313" key="2">
    <source>
        <dbReference type="EMBL" id="KAF3889528.1"/>
    </source>
</evidence>